<dbReference type="SMART" id="SM00343">
    <property type="entry name" value="ZnF_C2HC"/>
    <property type="match status" value="1"/>
</dbReference>
<dbReference type="Proteomes" id="UP000504639">
    <property type="component" value="Chromosome 3"/>
</dbReference>
<dbReference type="SUPFAM" id="SSF47353">
    <property type="entry name" value="Retrovirus capsid dimerization domain-like"/>
    <property type="match status" value="1"/>
</dbReference>
<dbReference type="InterPro" id="IPR038124">
    <property type="entry name" value="B_retro_matrix_sf"/>
</dbReference>
<evidence type="ECO:0000256" key="5">
    <source>
        <dbReference type="SAM" id="MobiDB-lite"/>
    </source>
</evidence>
<dbReference type="Gene3D" id="1.10.1200.30">
    <property type="match status" value="1"/>
</dbReference>
<protein>
    <submittedName>
        <fullName evidence="8">Endogenous retrovirus group K member 21 Gag polyprotein-like</fullName>
    </submittedName>
</protein>
<dbReference type="Pfam" id="PF00607">
    <property type="entry name" value="Gag_p24"/>
    <property type="match status" value="1"/>
</dbReference>
<dbReference type="InterPro" id="IPR001878">
    <property type="entry name" value="Znf_CCHC"/>
</dbReference>
<dbReference type="InterPro" id="IPR045345">
    <property type="entry name" value="Gag_p24_C"/>
</dbReference>
<evidence type="ECO:0000313" key="7">
    <source>
        <dbReference type="Proteomes" id="UP000504639"/>
    </source>
</evidence>
<dbReference type="GO" id="GO:0008270">
    <property type="term" value="F:zinc ion binding"/>
    <property type="evidence" value="ECO:0007669"/>
    <property type="project" value="UniProtKB-KW"/>
</dbReference>
<dbReference type="SUPFAM" id="SSF47943">
    <property type="entry name" value="Retrovirus capsid protein, N-terminal core domain"/>
    <property type="match status" value="1"/>
</dbReference>
<keyword evidence="2 4" id="KW-0863">Zinc-finger</keyword>
<dbReference type="Gene3D" id="4.10.60.10">
    <property type="entry name" value="Zinc finger, CCHC-type"/>
    <property type="match status" value="1"/>
</dbReference>
<dbReference type="KEGG" id="aful:116487501"/>
<evidence type="ECO:0000256" key="4">
    <source>
        <dbReference type="PROSITE-ProRule" id="PRU00047"/>
    </source>
</evidence>
<feature type="domain" description="CCHC-type" evidence="6">
    <location>
        <begin position="503"/>
        <end position="517"/>
    </location>
</feature>
<feature type="region of interest" description="Disordered" evidence="5">
    <location>
        <begin position="155"/>
        <end position="217"/>
    </location>
</feature>
<dbReference type="PANTHER" id="PTHR40389">
    <property type="entry name" value="ENDOGENOUS RETROVIRUS GROUP K MEMBER 24 GAG POLYPROTEIN-RELATED"/>
    <property type="match status" value="1"/>
</dbReference>
<proteinExistence type="predicted"/>
<dbReference type="PANTHER" id="PTHR40389:SF3">
    <property type="entry name" value="IGE-BINDING PROTEIN"/>
    <property type="match status" value="1"/>
</dbReference>
<keyword evidence="1" id="KW-0479">Metal-binding</keyword>
<evidence type="ECO:0000259" key="6">
    <source>
        <dbReference type="PROSITE" id="PS50158"/>
    </source>
</evidence>
<reference evidence="8" key="1">
    <citation type="submission" date="2025-08" db="UniProtKB">
        <authorList>
            <consortium name="RefSeq"/>
        </authorList>
    </citation>
    <scope>IDENTIFICATION</scope>
    <source>
        <tissue evidence="8">Lung</tissue>
    </source>
</reference>
<dbReference type="PROSITE" id="PS50158">
    <property type="entry name" value="ZF_CCHC"/>
    <property type="match status" value="1"/>
</dbReference>
<keyword evidence="3" id="KW-0862">Zinc</keyword>
<dbReference type="Pfam" id="PF19317">
    <property type="entry name" value="Gag_p24_C"/>
    <property type="match status" value="1"/>
</dbReference>
<keyword evidence="7" id="KW-1185">Reference proteome</keyword>
<dbReference type="Gene3D" id="1.10.150.490">
    <property type="entry name" value="Retroviral GAG p10 protein"/>
    <property type="match status" value="1"/>
</dbReference>
<dbReference type="InterPro" id="IPR050195">
    <property type="entry name" value="Primate_lentivir_Gag_pol-like"/>
</dbReference>
<evidence type="ECO:0000256" key="1">
    <source>
        <dbReference type="ARBA" id="ARBA00022723"/>
    </source>
</evidence>
<name>A0A6J3CMX3_AYTFU</name>
<sequence length="583" mass="63433">MEAEAAVKLLSNILAMRGVACSTKKVKSLVNWAQNEGFLKETPQNFSPDEWQLIGDRLWQTSTKRGKFDKDLCKTWRLVIDALNGLKADRQVVMAATQALSVQSGAPKTSRTASDTSLSQLFPVDPMLTPVRGMTSSIKDSAAAIAKGLSEPGADAACNLPSSPPAPENLDARPPASAPPAPENLDARSPASAPPPGDHKSTQGVSPPLPAAPASSTPISTRWSGIIRNAILEGDWHTSSSLAFPVIVDSGQGTGSWLPHDWKLLQQARKTVTDYGLHSQAARQIIHWIFQADLMCPFDCQNIARLLLIPSQLLIFEREWLHLAQIEASRPRQTGDPLYGTTVEMLTGTGPYFDPQLQLQFPEIVHRTAAQLALRALFALPGENKAPPFASVHQAQDESYAKFIDRLWTAVMDHPDLAPDLKRSMLKMLAFDNANTKTQSILATLPKNAPIEEMLERVERVDQSKQAAVMAQAVASALGDPLAAIVSRPNGGPSRRNSQEQWRCYRCGRLGHFRRQCTATPCCDLCRSNTHATSMCKYQGNSKRSAIGRATTTVAAAQPDGADFSTAMPLPPEEASGWTWQQQ</sequence>
<dbReference type="AlphaFoldDB" id="A0A6J3CMX3"/>
<dbReference type="GeneID" id="116487501"/>
<dbReference type="InterPro" id="IPR008919">
    <property type="entry name" value="Retrov_capsid_N"/>
</dbReference>
<dbReference type="RefSeq" id="XP_032040386.1">
    <property type="nucleotide sequence ID" value="XM_032184495.1"/>
</dbReference>
<dbReference type="SUPFAM" id="SSF57756">
    <property type="entry name" value="Retrovirus zinc finger-like domains"/>
    <property type="match status" value="1"/>
</dbReference>
<dbReference type="GO" id="GO:0016032">
    <property type="term" value="P:viral process"/>
    <property type="evidence" value="ECO:0007669"/>
    <property type="project" value="InterPro"/>
</dbReference>
<evidence type="ECO:0000313" key="8">
    <source>
        <dbReference type="RefSeq" id="XP_032040386.1"/>
    </source>
</evidence>
<dbReference type="Gene3D" id="1.10.375.10">
    <property type="entry name" value="Human Immunodeficiency Virus Type 1 Capsid Protein"/>
    <property type="match status" value="1"/>
</dbReference>
<evidence type="ECO:0000256" key="3">
    <source>
        <dbReference type="ARBA" id="ARBA00022833"/>
    </source>
</evidence>
<gene>
    <name evidence="8" type="primary">LOC116487501</name>
</gene>
<dbReference type="Pfam" id="PF00098">
    <property type="entry name" value="zf-CCHC"/>
    <property type="match status" value="1"/>
</dbReference>
<dbReference type="InParanoid" id="A0A6J3CMX3"/>
<dbReference type="GO" id="GO:0003676">
    <property type="term" value="F:nucleic acid binding"/>
    <property type="evidence" value="ECO:0007669"/>
    <property type="project" value="InterPro"/>
</dbReference>
<feature type="region of interest" description="Disordered" evidence="5">
    <location>
        <begin position="559"/>
        <end position="583"/>
    </location>
</feature>
<dbReference type="InterPro" id="IPR036875">
    <property type="entry name" value="Znf_CCHC_sf"/>
</dbReference>
<evidence type="ECO:0000256" key="2">
    <source>
        <dbReference type="ARBA" id="ARBA00022771"/>
    </source>
</evidence>
<dbReference type="InterPro" id="IPR008916">
    <property type="entry name" value="Retrov_capsid_C"/>
</dbReference>
<accession>A0A6J3CMX3</accession>
<organism evidence="7 8">
    <name type="scientific">Aythya fuligula</name>
    <name type="common">Tufted duck</name>
    <name type="synonym">Anas fuligula</name>
    <dbReference type="NCBI Taxonomy" id="219594"/>
    <lineage>
        <taxon>Eukaryota</taxon>
        <taxon>Metazoa</taxon>
        <taxon>Chordata</taxon>
        <taxon>Craniata</taxon>
        <taxon>Vertebrata</taxon>
        <taxon>Euteleostomi</taxon>
        <taxon>Archelosauria</taxon>
        <taxon>Archosauria</taxon>
        <taxon>Dinosauria</taxon>
        <taxon>Saurischia</taxon>
        <taxon>Theropoda</taxon>
        <taxon>Coelurosauria</taxon>
        <taxon>Aves</taxon>
        <taxon>Neognathae</taxon>
        <taxon>Galloanserae</taxon>
        <taxon>Anseriformes</taxon>
        <taxon>Anatidae</taxon>
        <taxon>Aythyinae</taxon>
        <taxon>Aythya</taxon>
    </lineage>
</organism>